<dbReference type="InterPro" id="IPR050300">
    <property type="entry name" value="GDXG_lipolytic_enzyme"/>
</dbReference>
<proteinExistence type="predicted"/>
<dbReference type="Pfam" id="PF00326">
    <property type="entry name" value="Peptidase_S9"/>
    <property type="match status" value="1"/>
</dbReference>
<dbReference type="InterPro" id="IPR029058">
    <property type="entry name" value="AB_hydrolase_fold"/>
</dbReference>
<evidence type="ECO:0000259" key="4">
    <source>
        <dbReference type="Pfam" id="PF20434"/>
    </source>
</evidence>
<feature type="region of interest" description="Disordered" evidence="2">
    <location>
        <begin position="319"/>
        <end position="338"/>
    </location>
</feature>
<accession>A0AAN6JNC4</accession>
<protein>
    <recommendedName>
        <fullName evidence="7">Alpha/beta hydrolase fold-3 domain-containing protein</fullName>
    </recommendedName>
</protein>
<dbReference type="EMBL" id="JAPDMQ010000585">
    <property type="protein sequence ID" value="KAK0522458.1"/>
    <property type="molecule type" value="Genomic_DNA"/>
</dbReference>
<evidence type="ECO:0000256" key="1">
    <source>
        <dbReference type="ARBA" id="ARBA00022801"/>
    </source>
</evidence>
<dbReference type="Proteomes" id="UP001176521">
    <property type="component" value="Unassembled WGS sequence"/>
</dbReference>
<keyword evidence="1" id="KW-0378">Hydrolase</keyword>
<dbReference type="AlphaFoldDB" id="A0AAN6JNC4"/>
<evidence type="ECO:0008006" key="7">
    <source>
        <dbReference type="Google" id="ProtNLM"/>
    </source>
</evidence>
<dbReference type="InterPro" id="IPR001375">
    <property type="entry name" value="Peptidase_S9_cat"/>
</dbReference>
<keyword evidence="6" id="KW-1185">Reference proteome</keyword>
<dbReference type="GO" id="GO:0006508">
    <property type="term" value="P:proteolysis"/>
    <property type="evidence" value="ECO:0007669"/>
    <property type="project" value="InterPro"/>
</dbReference>
<dbReference type="GO" id="GO:0008236">
    <property type="term" value="F:serine-type peptidase activity"/>
    <property type="evidence" value="ECO:0007669"/>
    <property type="project" value="InterPro"/>
</dbReference>
<dbReference type="Gene3D" id="3.40.50.1820">
    <property type="entry name" value="alpha/beta hydrolase"/>
    <property type="match status" value="1"/>
</dbReference>
<reference evidence="5" key="1">
    <citation type="journal article" date="2023" name="PhytoFront">
        <title>Draft Genome Resources of Seven Strains of Tilletia horrida, Causal Agent of Kernel Smut of Rice.</title>
        <authorList>
            <person name="Khanal S."/>
            <person name="Antony Babu S."/>
            <person name="Zhou X.G."/>
        </authorList>
    </citation>
    <scope>NUCLEOTIDE SEQUENCE</scope>
    <source>
        <strain evidence="5">TX3</strain>
    </source>
</reference>
<evidence type="ECO:0000313" key="5">
    <source>
        <dbReference type="EMBL" id="KAK0522458.1"/>
    </source>
</evidence>
<dbReference type="PANTHER" id="PTHR48081:SF3">
    <property type="entry name" value="ALPHA_BETA HYDROLASE FOLD-3 DOMAIN-CONTAINING PROTEIN"/>
    <property type="match status" value="1"/>
</dbReference>
<evidence type="ECO:0000259" key="3">
    <source>
        <dbReference type="Pfam" id="PF00326"/>
    </source>
</evidence>
<dbReference type="SUPFAM" id="SSF53474">
    <property type="entry name" value="alpha/beta-Hydrolases"/>
    <property type="match status" value="1"/>
</dbReference>
<feature type="domain" description="Peptidase S9 prolyl oligopeptidase catalytic" evidence="3">
    <location>
        <begin position="234"/>
        <end position="315"/>
    </location>
</feature>
<dbReference type="InterPro" id="IPR049492">
    <property type="entry name" value="BD-FAE-like_dom"/>
</dbReference>
<evidence type="ECO:0000256" key="2">
    <source>
        <dbReference type="SAM" id="MobiDB-lite"/>
    </source>
</evidence>
<evidence type="ECO:0000313" key="6">
    <source>
        <dbReference type="Proteomes" id="UP001176521"/>
    </source>
</evidence>
<dbReference type="PANTHER" id="PTHR48081">
    <property type="entry name" value="AB HYDROLASE SUPERFAMILY PROTEIN C4A8.06C"/>
    <property type="match status" value="1"/>
</dbReference>
<sequence length="338" mass="36792">MADLIEIAYKTYESQGETRSIGMDVYIPATATRERPAPVLVWWHGGGLLQGSRKGIPPHLRAAPEKHGLTVVSADYRLAPQVRLNAILMDVSDALSFLGKDEFRRLTDGRVDVSRVVISGSSAGGYLALLAGLGQPFDAVHVPRPRCDNLMGVVGIYPITSITDAFWTTKQHPVSFAADGKVLGVGDVGGGALDPEGPVLSWNPPESARTKFYTYMVQEALLPDLLLHGIEAEHEAFDVAGMIRKDAISWCPPTYLVHGKIDDKVPVRQSTDVYEAAQGTQHRFELELLEDKDHLYDQQADETMEGMYAFVRRVLLGADEPTPGRGRDDGSTAAVKAG</sequence>
<organism evidence="5 6">
    <name type="scientific">Tilletia horrida</name>
    <dbReference type="NCBI Taxonomy" id="155126"/>
    <lineage>
        <taxon>Eukaryota</taxon>
        <taxon>Fungi</taxon>
        <taxon>Dikarya</taxon>
        <taxon>Basidiomycota</taxon>
        <taxon>Ustilaginomycotina</taxon>
        <taxon>Exobasidiomycetes</taxon>
        <taxon>Tilletiales</taxon>
        <taxon>Tilletiaceae</taxon>
        <taxon>Tilletia</taxon>
    </lineage>
</organism>
<gene>
    <name evidence="5" type="ORF">OC842_006459</name>
</gene>
<name>A0AAN6JNC4_9BASI</name>
<dbReference type="Pfam" id="PF20434">
    <property type="entry name" value="BD-FAE"/>
    <property type="match status" value="1"/>
</dbReference>
<comment type="caution">
    <text evidence="5">The sequence shown here is derived from an EMBL/GenBank/DDBJ whole genome shotgun (WGS) entry which is preliminary data.</text>
</comment>
<feature type="domain" description="BD-FAE-like" evidence="4">
    <location>
        <begin position="23"/>
        <end position="164"/>
    </location>
</feature>